<gene>
    <name evidence="2" type="ORF">CBF28_14705</name>
</gene>
<keyword evidence="1" id="KW-0472">Membrane</keyword>
<sequence>MIIFISIIAFVSSNVDDIMLLTLLYAQSKNRYERKNILIGQYIGIFTLVSISLIISTILVKSTDIPVNWLGIIPIALAVKEMTQKDTGTDQTTIKITFLQVAMLTVASGADNIGVYVPIISQQSPKETFIFCIIFALMVPLWSLLGYLIGNIPVIQKTIRKHEHLIIILIYLLLGIWILVN</sequence>
<evidence type="ECO:0000256" key="1">
    <source>
        <dbReference type="SAM" id="Phobius"/>
    </source>
</evidence>
<keyword evidence="1" id="KW-1133">Transmembrane helix</keyword>
<keyword evidence="1" id="KW-0812">Transmembrane</keyword>
<evidence type="ECO:0000313" key="2">
    <source>
        <dbReference type="EMBL" id="RSU09598.1"/>
    </source>
</evidence>
<protein>
    <recommendedName>
        <fullName evidence="4">Cadmium transporter</fullName>
    </recommendedName>
</protein>
<proteinExistence type="predicted"/>
<reference evidence="2 3" key="1">
    <citation type="submission" date="2017-05" db="EMBL/GenBank/DDBJ databases">
        <title>Vagococcus spp. assemblies.</title>
        <authorList>
            <person name="Gulvik C.A."/>
        </authorList>
    </citation>
    <scope>NUCLEOTIDE SEQUENCE [LARGE SCALE GENOMIC DNA]</scope>
    <source>
        <strain evidence="2 3">SS1714</strain>
    </source>
</reference>
<comment type="caution">
    <text evidence="2">The sequence shown here is derived from an EMBL/GenBank/DDBJ whole genome shotgun (WGS) entry which is preliminary data.</text>
</comment>
<dbReference type="RefSeq" id="WP_126796512.1">
    <property type="nucleotide sequence ID" value="NZ_CP060720.1"/>
</dbReference>
<feature type="transmembrane region" description="Helical" evidence="1">
    <location>
        <begin position="162"/>
        <end position="180"/>
    </location>
</feature>
<feature type="transmembrane region" description="Helical" evidence="1">
    <location>
        <begin position="128"/>
        <end position="150"/>
    </location>
</feature>
<dbReference type="GeneID" id="95581599"/>
<dbReference type="Pfam" id="PF03596">
    <property type="entry name" value="Cad"/>
    <property type="match status" value="1"/>
</dbReference>
<feature type="transmembrane region" description="Helical" evidence="1">
    <location>
        <begin position="6"/>
        <end position="26"/>
    </location>
</feature>
<name>A0A430ANA5_9ENTE</name>
<evidence type="ECO:0000313" key="3">
    <source>
        <dbReference type="Proteomes" id="UP000288028"/>
    </source>
</evidence>
<organism evidence="2 3">
    <name type="scientific">Vagococcus carniphilus</name>
    <dbReference type="NCBI Taxonomy" id="218144"/>
    <lineage>
        <taxon>Bacteria</taxon>
        <taxon>Bacillati</taxon>
        <taxon>Bacillota</taxon>
        <taxon>Bacilli</taxon>
        <taxon>Lactobacillales</taxon>
        <taxon>Enterococcaceae</taxon>
        <taxon>Vagococcus</taxon>
    </lineage>
</organism>
<evidence type="ECO:0008006" key="4">
    <source>
        <dbReference type="Google" id="ProtNLM"/>
    </source>
</evidence>
<keyword evidence="3" id="KW-1185">Reference proteome</keyword>
<dbReference type="Proteomes" id="UP000288028">
    <property type="component" value="Unassembled WGS sequence"/>
</dbReference>
<accession>A0A430ANA5</accession>
<dbReference type="InterPro" id="IPR004676">
    <property type="entry name" value="Cd-R_transporter"/>
</dbReference>
<dbReference type="EMBL" id="NGKB01000023">
    <property type="protein sequence ID" value="RSU09598.1"/>
    <property type="molecule type" value="Genomic_DNA"/>
</dbReference>
<feature type="transmembrane region" description="Helical" evidence="1">
    <location>
        <begin position="38"/>
        <end position="60"/>
    </location>
</feature>
<dbReference type="OrthoDB" id="7995400at2"/>
<dbReference type="AlphaFoldDB" id="A0A430ANA5"/>